<gene>
    <name evidence="1" type="ORF">FEM01_16530</name>
</gene>
<accession>A0A5R8YYC4</accession>
<dbReference type="RefSeq" id="WP_138220562.1">
    <property type="nucleotide sequence ID" value="NZ_VAUO01000007.1"/>
</dbReference>
<evidence type="ECO:0000313" key="1">
    <source>
        <dbReference type="EMBL" id="TLP58284.1"/>
    </source>
</evidence>
<proteinExistence type="predicted"/>
<name>A0A5R8YYC4_9PSED</name>
<dbReference type="AlphaFoldDB" id="A0A5R8YYC4"/>
<dbReference type="Proteomes" id="UP000309819">
    <property type="component" value="Unassembled WGS sequence"/>
</dbReference>
<dbReference type="EMBL" id="VAUO01000007">
    <property type="protein sequence ID" value="TLP58284.1"/>
    <property type="molecule type" value="Genomic_DNA"/>
</dbReference>
<dbReference type="OrthoDB" id="6717211at2"/>
<keyword evidence="2" id="KW-1185">Reference proteome</keyword>
<comment type="caution">
    <text evidence="1">The sequence shown here is derived from an EMBL/GenBank/DDBJ whole genome shotgun (WGS) entry which is preliminary data.</text>
</comment>
<sequence length="153" mass="16764">MQEAQQTLRFAQACDWMLKSATLSNWGKAGLQTAFLDEYLALCVLAQRYAEGISAYEQHQGVPTDKRLTQSPRRFAYELCRAKAQGDVDTQPFYALGQKVLAANLERNWLGKGQVAVSVIWLNLVHGTLGGKQAPLEAVLAAHADMPGGEAPF</sequence>
<reference evidence="1 2" key="1">
    <citation type="submission" date="2019-05" db="EMBL/GenBank/DDBJ databases">
        <title>Pseudomonas sp. SC006 isolated from lettuce that can produce HBGAs.</title>
        <authorList>
            <person name="Wang D."/>
            <person name="Liao N."/>
            <person name="Liu D."/>
            <person name="Zhang Z."/>
            <person name="Zou S."/>
        </authorList>
    </citation>
    <scope>NUCLEOTIDE SEQUENCE [LARGE SCALE GENOMIC DNA]</scope>
    <source>
        <strain evidence="1 2">SC006</strain>
    </source>
</reference>
<organism evidence="1 2">
    <name type="scientific">Pseudomonas mosselii</name>
    <dbReference type="NCBI Taxonomy" id="78327"/>
    <lineage>
        <taxon>Bacteria</taxon>
        <taxon>Pseudomonadati</taxon>
        <taxon>Pseudomonadota</taxon>
        <taxon>Gammaproteobacteria</taxon>
        <taxon>Pseudomonadales</taxon>
        <taxon>Pseudomonadaceae</taxon>
        <taxon>Pseudomonas</taxon>
    </lineage>
</organism>
<protein>
    <submittedName>
        <fullName evidence="1">Uncharacterized protein</fullName>
    </submittedName>
</protein>
<evidence type="ECO:0000313" key="2">
    <source>
        <dbReference type="Proteomes" id="UP000309819"/>
    </source>
</evidence>